<dbReference type="InterPro" id="IPR039551">
    <property type="entry name" value="Cho/carn_acyl_trans"/>
</dbReference>
<dbReference type="PANTHER" id="PTHR22589:SF103">
    <property type="entry name" value="CARNITINE O-ACETYL-TRANSFERASE, ISOFORM A-RELATED"/>
    <property type="match status" value="1"/>
</dbReference>
<evidence type="ECO:0000256" key="2">
    <source>
        <dbReference type="PIRSR" id="PIRSR600542-1"/>
    </source>
</evidence>
<feature type="domain" description="Choline/carnitine acyltransferase" evidence="3">
    <location>
        <begin position="35"/>
        <end position="132"/>
    </location>
</feature>
<protein>
    <recommendedName>
        <fullName evidence="3">Choline/carnitine acyltransferase domain-containing protein</fullName>
    </recommendedName>
</protein>
<dbReference type="Gene3D" id="3.30.559.70">
    <property type="entry name" value="Choline/Carnitine o-acyltransferase, domain 2"/>
    <property type="match status" value="1"/>
</dbReference>
<evidence type="ECO:0000313" key="5">
    <source>
        <dbReference type="Proteomes" id="UP000281553"/>
    </source>
</evidence>
<evidence type="ECO:0000313" key="4">
    <source>
        <dbReference type="EMBL" id="VDK54094.1"/>
    </source>
</evidence>
<evidence type="ECO:0000259" key="3">
    <source>
        <dbReference type="Pfam" id="PF00755"/>
    </source>
</evidence>
<dbReference type="Pfam" id="PF00755">
    <property type="entry name" value="Carn_acyltransf"/>
    <property type="match status" value="1"/>
</dbReference>
<dbReference type="GO" id="GO:0016746">
    <property type="term" value="F:acyltransferase activity"/>
    <property type="evidence" value="ECO:0007669"/>
    <property type="project" value="UniProtKB-KW"/>
</dbReference>
<keyword evidence="5" id="KW-1185">Reference proteome</keyword>
<name>A0A3P6SFH8_DIBLA</name>
<gene>
    <name evidence="4" type="ORF">DILT_LOCUS2010</name>
</gene>
<dbReference type="Proteomes" id="UP000281553">
    <property type="component" value="Unassembled WGS sequence"/>
</dbReference>
<accession>A0A3P6SFH8</accession>
<proteinExistence type="predicted"/>
<dbReference type="InterPro" id="IPR000542">
    <property type="entry name" value="Carn_acyl_trans"/>
</dbReference>
<dbReference type="PANTHER" id="PTHR22589">
    <property type="entry name" value="CARNITINE O-ACYLTRANSFERASE"/>
    <property type="match status" value="1"/>
</dbReference>
<dbReference type="InterPro" id="IPR042231">
    <property type="entry name" value="Cho/carn_acyl_trans_2"/>
</dbReference>
<keyword evidence="1" id="KW-0012">Acyltransferase</keyword>
<dbReference type="SUPFAM" id="SSF52777">
    <property type="entry name" value="CoA-dependent acyltransferases"/>
    <property type="match status" value="1"/>
</dbReference>
<reference evidence="4 5" key="1">
    <citation type="submission" date="2018-11" db="EMBL/GenBank/DDBJ databases">
        <authorList>
            <consortium name="Pathogen Informatics"/>
        </authorList>
    </citation>
    <scope>NUCLEOTIDE SEQUENCE [LARGE SCALE GENOMIC DNA]</scope>
</reference>
<evidence type="ECO:0000256" key="1">
    <source>
        <dbReference type="ARBA" id="ARBA00023315"/>
    </source>
</evidence>
<dbReference type="EMBL" id="UYRU01018985">
    <property type="protein sequence ID" value="VDK54094.1"/>
    <property type="molecule type" value="Genomic_DNA"/>
</dbReference>
<dbReference type="AlphaFoldDB" id="A0A3P6SFH8"/>
<organism evidence="4 5">
    <name type="scientific">Dibothriocephalus latus</name>
    <name type="common">Fish tapeworm</name>
    <name type="synonym">Diphyllobothrium latum</name>
    <dbReference type="NCBI Taxonomy" id="60516"/>
    <lineage>
        <taxon>Eukaryota</taxon>
        <taxon>Metazoa</taxon>
        <taxon>Spiralia</taxon>
        <taxon>Lophotrochozoa</taxon>
        <taxon>Platyhelminthes</taxon>
        <taxon>Cestoda</taxon>
        <taxon>Eucestoda</taxon>
        <taxon>Diphyllobothriidea</taxon>
        <taxon>Diphyllobothriidae</taxon>
        <taxon>Dibothriocephalus</taxon>
    </lineage>
</organism>
<sequence length="133" mass="14198">MDTSSGISQLSTPVPADTHISFYDSAIANNSLHGVSSSAYNAGNRWFDKSQFIVSRDGVVGLNVEHSPFDGHVGVAVLEAALAETPTAEVVIQQEAGAATSTNCHFCAPRLLDWNISPSLCEKLEMARDLFDT</sequence>
<feature type="active site" description="Proton acceptor" evidence="2">
    <location>
        <position position="66"/>
    </location>
</feature>
<keyword evidence="1" id="KW-0808">Transferase</keyword>
<dbReference type="OrthoDB" id="240216at2759"/>